<dbReference type="SUPFAM" id="SSF63380">
    <property type="entry name" value="Riboflavin synthase domain-like"/>
    <property type="match status" value="1"/>
</dbReference>
<dbReference type="Pfam" id="PF08021">
    <property type="entry name" value="FAD_binding_9"/>
    <property type="match status" value="1"/>
</dbReference>
<evidence type="ECO:0000313" key="3">
    <source>
        <dbReference type="Proteomes" id="UP000610846"/>
    </source>
</evidence>
<dbReference type="PANTHER" id="PTHR30157">
    <property type="entry name" value="FERRIC REDUCTASE, NADPH-DEPENDENT"/>
    <property type="match status" value="1"/>
</dbReference>
<dbReference type="InterPro" id="IPR039261">
    <property type="entry name" value="FNR_nucleotide-bd"/>
</dbReference>
<protein>
    <submittedName>
        <fullName evidence="2">Siderophore-interacting protein</fullName>
    </submittedName>
</protein>
<dbReference type="RefSeq" id="WP_191827205.1">
    <property type="nucleotide sequence ID" value="NZ_JACYHB010000001.1"/>
</dbReference>
<dbReference type="InterPro" id="IPR017927">
    <property type="entry name" value="FAD-bd_FR_type"/>
</dbReference>
<dbReference type="Gene3D" id="3.40.50.80">
    <property type="entry name" value="Nucleotide-binding domain of ferredoxin-NADP reductase (FNR) module"/>
    <property type="match status" value="1"/>
</dbReference>
<dbReference type="PANTHER" id="PTHR30157:SF0">
    <property type="entry name" value="NADPH-DEPENDENT FERRIC-CHELATE REDUCTASE"/>
    <property type="match status" value="1"/>
</dbReference>
<dbReference type="Gene3D" id="2.40.30.10">
    <property type="entry name" value="Translation factors"/>
    <property type="match status" value="1"/>
</dbReference>
<dbReference type="PROSITE" id="PS51384">
    <property type="entry name" value="FAD_FR"/>
    <property type="match status" value="1"/>
</dbReference>
<dbReference type="InterPro" id="IPR017938">
    <property type="entry name" value="Riboflavin_synthase-like_b-brl"/>
</dbReference>
<comment type="caution">
    <text evidence="2">The sequence shown here is derived from an EMBL/GenBank/DDBJ whole genome shotgun (WGS) entry which is preliminary data.</text>
</comment>
<accession>A0A927G722</accession>
<reference evidence="2" key="1">
    <citation type="journal article" date="2018" name="Curr. Microbiol.">
        <title>Cellulosimicrobium arenosum sp. nov., Isolated from Marine Sediment Sand.</title>
        <authorList>
            <person name="Oh M."/>
            <person name="Kim J.H."/>
            <person name="Yoon J.H."/>
            <person name="Schumann P."/>
            <person name="Kim W."/>
        </authorList>
    </citation>
    <scope>NUCLEOTIDE SEQUENCE</scope>
    <source>
        <strain evidence="2">KCTC 49039</strain>
    </source>
</reference>
<sequence length="346" mass="36998">MSSTVTTPRTSSRPGVARAAARKPWRFFDVTVVRVEQLTPSFVRFTFTGPELDRFADPGLDVRIKFVLPAPDGGYAHLVRDPDDWYAAWRAQPEERRNPLRTYTTVAVRPELREVDVDVVLHGDAGPASRWALTAQVGTPLVLLGPDATFDGPVGGLEFRPPARAHALLLAGDETALPAIAAICEDLPADAWGEVHVEVPHADDARELVAPPGVQVTFLARDGMPAGAAGTGQHGDPHEGGHGAAHGTLLVPAVKAAAERILDAGVLGADPPVQCRTAAGLEDVDVDTSILWEVPGLLEEETVLYAWLAGEAGAIKTLRRHLVAELGVDRRAVAFMGYWRVGRAES</sequence>
<dbReference type="Pfam" id="PF04954">
    <property type="entry name" value="SIP"/>
    <property type="match status" value="1"/>
</dbReference>
<organism evidence="2 3">
    <name type="scientific">Cellulosimicrobium arenosum</name>
    <dbReference type="NCBI Taxonomy" id="2708133"/>
    <lineage>
        <taxon>Bacteria</taxon>
        <taxon>Bacillati</taxon>
        <taxon>Actinomycetota</taxon>
        <taxon>Actinomycetes</taxon>
        <taxon>Micrococcales</taxon>
        <taxon>Promicromonosporaceae</taxon>
        <taxon>Cellulosimicrobium</taxon>
    </lineage>
</organism>
<gene>
    <name evidence="2" type="ORF">IF651_00920</name>
</gene>
<evidence type="ECO:0000259" key="1">
    <source>
        <dbReference type="PROSITE" id="PS51384"/>
    </source>
</evidence>
<dbReference type="EMBL" id="JACYHB010000001">
    <property type="protein sequence ID" value="MBD8077622.1"/>
    <property type="molecule type" value="Genomic_DNA"/>
</dbReference>
<name>A0A927G722_9MICO</name>
<proteinExistence type="predicted"/>
<evidence type="ECO:0000313" key="2">
    <source>
        <dbReference type="EMBL" id="MBD8077622.1"/>
    </source>
</evidence>
<dbReference type="CDD" id="cd06193">
    <property type="entry name" value="siderophore_interacting"/>
    <property type="match status" value="1"/>
</dbReference>
<dbReference type="InterPro" id="IPR039374">
    <property type="entry name" value="SIP_fam"/>
</dbReference>
<keyword evidence="3" id="KW-1185">Reference proteome</keyword>
<dbReference type="GO" id="GO:0016491">
    <property type="term" value="F:oxidoreductase activity"/>
    <property type="evidence" value="ECO:0007669"/>
    <property type="project" value="InterPro"/>
</dbReference>
<dbReference type="InterPro" id="IPR013113">
    <property type="entry name" value="SIP_FAD-bd"/>
</dbReference>
<dbReference type="InterPro" id="IPR007037">
    <property type="entry name" value="SIP_rossman_dom"/>
</dbReference>
<dbReference type="AlphaFoldDB" id="A0A927G722"/>
<dbReference type="Proteomes" id="UP000610846">
    <property type="component" value="Unassembled WGS sequence"/>
</dbReference>
<feature type="domain" description="FAD-binding FR-type" evidence="1">
    <location>
        <begin position="25"/>
        <end position="153"/>
    </location>
</feature>
<reference evidence="2" key="2">
    <citation type="submission" date="2020-09" db="EMBL/GenBank/DDBJ databases">
        <authorList>
            <person name="Yu Y."/>
        </authorList>
    </citation>
    <scope>NUCLEOTIDE SEQUENCE</scope>
    <source>
        <strain evidence="2">KCTC 49039</strain>
    </source>
</reference>